<evidence type="ECO:0000313" key="3">
    <source>
        <dbReference type="Proteomes" id="UP000007151"/>
    </source>
</evidence>
<evidence type="ECO:0000256" key="1">
    <source>
        <dbReference type="SAM" id="MobiDB-lite"/>
    </source>
</evidence>
<reference evidence="2 3" key="1">
    <citation type="journal article" date="2011" name="Cell">
        <title>The monarch butterfly genome yields insights into long-distance migration.</title>
        <authorList>
            <person name="Zhan S."/>
            <person name="Merlin C."/>
            <person name="Boore J.L."/>
            <person name="Reppert S.M."/>
        </authorList>
    </citation>
    <scope>NUCLEOTIDE SEQUENCE [LARGE SCALE GENOMIC DNA]</scope>
    <source>
        <strain evidence="2">F-2</strain>
    </source>
</reference>
<comment type="caution">
    <text evidence="2">The sequence shown here is derived from an EMBL/GenBank/DDBJ whole genome shotgun (WGS) entry which is preliminary data.</text>
</comment>
<dbReference type="AlphaFoldDB" id="A0A212FHA4"/>
<feature type="non-terminal residue" evidence="2">
    <location>
        <position position="160"/>
    </location>
</feature>
<dbReference type="InParanoid" id="A0A212FHA4"/>
<keyword evidence="3" id="KW-1185">Reference proteome</keyword>
<sequence length="160" mass="17459">MPSRGDSTAFPIRSVKHHRPDRKAYRGGPQRVETSENSREDPPLSGTQRTHNCSPIQTLTHARMHAQTSNILRQSPASESDSSSVSGAKSPAGPPLLQHLLQLQLQGQNPQAITQAVTEMCVQFQQMIAALAALGTGLVPPLSQAWMMQKMMTRPQADRS</sequence>
<dbReference type="EMBL" id="AGBW02008518">
    <property type="protein sequence ID" value="OWR53118.1"/>
    <property type="molecule type" value="Genomic_DNA"/>
</dbReference>
<name>A0A212FHA4_DANPL</name>
<feature type="compositionally biased region" description="Polar residues" evidence="1">
    <location>
        <begin position="45"/>
        <end position="73"/>
    </location>
</feature>
<feature type="compositionally biased region" description="Low complexity" evidence="1">
    <location>
        <begin position="75"/>
        <end position="95"/>
    </location>
</feature>
<evidence type="ECO:0000313" key="2">
    <source>
        <dbReference type="EMBL" id="OWR53118.1"/>
    </source>
</evidence>
<gene>
    <name evidence="2" type="ORF">KGM_204076A</name>
</gene>
<organism evidence="2 3">
    <name type="scientific">Danaus plexippus plexippus</name>
    <dbReference type="NCBI Taxonomy" id="278856"/>
    <lineage>
        <taxon>Eukaryota</taxon>
        <taxon>Metazoa</taxon>
        <taxon>Ecdysozoa</taxon>
        <taxon>Arthropoda</taxon>
        <taxon>Hexapoda</taxon>
        <taxon>Insecta</taxon>
        <taxon>Pterygota</taxon>
        <taxon>Neoptera</taxon>
        <taxon>Endopterygota</taxon>
        <taxon>Lepidoptera</taxon>
        <taxon>Glossata</taxon>
        <taxon>Ditrysia</taxon>
        <taxon>Papilionoidea</taxon>
        <taxon>Nymphalidae</taxon>
        <taxon>Danainae</taxon>
        <taxon>Danaini</taxon>
        <taxon>Danaina</taxon>
        <taxon>Danaus</taxon>
        <taxon>Danaus</taxon>
    </lineage>
</organism>
<feature type="compositionally biased region" description="Basic and acidic residues" evidence="1">
    <location>
        <begin position="33"/>
        <end position="42"/>
    </location>
</feature>
<protein>
    <submittedName>
        <fullName evidence="2">Uncharacterized protein</fullName>
    </submittedName>
</protein>
<dbReference type="KEGG" id="dpl:KGM_204076A"/>
<dbReference type="Proteomes" id="UP000007151">
    <property type="component" value="Unassembled WGS sequence"/>
</dbReference>
<feature type="region of interest" description="Disordered" evidence="1">
    <location>
        <begin position="1"/>
        <end position="95"/>
    </location>
</feature>
<accession>A0A212FHA4</accession>
<proteinExistence type="predicted"/>